<dbReference type="Proteomes" id="UP001476950">
    <property type="component" value="Unassembled WGS sequence"/>
</dbReference>
<comment type="caution">
    <text evidence="1">The sequence shown here is derived from an EMBL/GenBank/DDBJ whole genome shotgun (WGS) entry which is preliminary data.</text>
</comment>
<sequence>MPQSWAEATWNGQPGYCYLTDPLNPPYGREGLGALLEASAGTKMMGWFQPSGAESAEVRR</sequence>
<protein>
    <submittedName>
        <fullName evidence="1">Uncharacterized protein</fullName>
    </submittedName>
</protein>
<proteinExistence type="predicted"/>
<accession>A0ABV0KU63</accession>
<organism evidence="1 2">
    <name type="scientific">Stenomitos frigidus AS-A4</name>
    <dbReference type="NCBI Taxonomy" id="2933935"/>
    <lineage>
        <taxon>Bacteria</taxon>
        <taxon>Bacillati</taxon>
        <taxon>Cyanobacteriota</taxon>
        <taxon>Cyanophyceae</taxon>
        <taxon>Leptolyngbyales</taxon>
        <taxon>Leptolyngbyaceae</taxon>
        <taxon>Stenomitos</taxon>
    </lineage>
</organism>
<reference evidence="1 2" key="1">
    <citation type="submission" date="2022-04" db="EMBL/GenBank/DDBJ databases">
        <title>Positive selection, recombination, and allopatry shape intraspecific diversity of widespread and dominant cyanobacteria.</title>
        <authorList>
            <person name="Wei J."/>
            <person name="Shu W."/>
            <person name="Hu C."/>
        </authorList>
    </citation>
    <scope>NUCLEOTIDE SEQUENCE [LARGE SCALE GENOMIC DNA]</scope>
    <source>
        <strain evidence="1 2">AS-A4</strain>
    </source>
</reference>
<evidence type="ECO:0000313" key="1">
    <source>
        <dbReference type="EMBL" id="MEP1062608.1"/>
    </source>
</evidence>
<keyword evidence="2" id="KW-1185">Reference proteome</keyword>
<name>A0ABV0KU63_9CYAN</name>
<dbReference type="EMBL" id="JAMPLM010000076">
    <property type="protein sequence ID" value="MEP1062608.1"/>
    <property type="molecule type" value="Genomic_DNA"/>
</dbReference>
<dbReference type="RefSeq" id="WP_190449464.1">
    <property type="nucleotide sequence ID" value="NZ_JAMPLM010000076.1"/>
</dbReference>
<evidence type="ECO:0000313" key="2">
    <source>
        <dbReference type="Proteomes" id="UP001476950"/>
    </source>
</evidence>
<gene>
    <name evidence="1" type="ORF">NDI38_30000</name>
</gene>